<keyword evidence="1 3" id="KW-0853">WD repeat</keyword>
<dbReference type="Gene3D" id="2.130.10.10">
    <property type="entry name" value="YVTN repeat-like/Quinoprotein amine dehydrogenase"/>
    <property type="match status" value="1"/>
</dbReference>
<name>A0ABP7C359_9ACTN</name>
<dbReference type="InterPro" id="IPR015943">
    <property type="entry name" value="WD40/YVTN_repeat-like_dom_sf"/>
</dbReference>
<dbReference type="Pfam" id="PF00400">
    <property type="entry name" value="WD40"/>
    <property type="match status" value="1"/>
</dbReference>
<protein>
    <recommendedName>
        <fullName evidence="6">WD domain-containing protein, G-beta repeat-containing protein</fullName>
    </recommendedName>
</protein>
<proteinExistence type="predicted"/>
<organism evidence="4 5">
    <name type="scientific">Nonomuraea antimicrobica</name>
    <dbReference type="NCBI Taxonomy" id="561173"/>
    <lineage>
        <taxon>Bacteria</taxon>
        <taxon>Bacillati</taxon>
        <taxon>Actinomycetota</taxon>
        <taxon>Actinomycetes</taxon>
        <taxon>Streptosporangiales</taxon>
        <taxon>Streptosporangiaceae</taxon>
        <taxon>Nonomuraea</taxon>
    </lineage>
</organism>
<evidence type="ECO:0000256" key="2">
    <source>
        <dbReference type="ARBA" id="ARBA00022737"/>
    </source>
</evidence>
<evidence type="ECO:0000313" key="5">
    <source>
        <dbReference type="Proteomes" id="UP001500902"/>
    </source>
</evidence>
<dbReference type="InterPro" id="IPR011044">
    <property type="entry name" value="Quino_amine_DH_bsu"/>
</dbReference>
<gene>
    <name evidence="4" type="ORF">GCM10022224_044180</name>
</gene>
<comment type="caution">
    <text evidence="4">The sequence shown here is derived from an EMBL/GenBank/DDBJ whole genome shotgun (WGS) entry which is preliminary data.</text>
</comment>
<sequence length="106" mass="10955">MAIAPGGRTPAAVTMLGSVELFDLDGVRTGRFGLDDEMTGAAFSPDGAWLATTAVNGCLRVWDTATGECATVIVVDGALRDCAWFPDGSGLCAVGKPGLFGFTFHR</sequence>
<evidence type="ECO:0000256" key="1">
    <source>
        <dbReference type="ARBA" id="ARBA00022574"/>
    </source>
</evidence>
<dbReference type="SUPFAM" id="SSF50969">
    <property type="entry name" value="YVTN repeat-like/Quinoprotein amine dehydrogenase"/>
    <property type="match status" value="1"/>
</dbReference>
<dbReference type="EMBL" id="BAAAZP010000084">
    <property type="protein sequence ID" value="GAA3675043.1"/>
    <property type="molecule type" value="Genomic_DNA"/>
</dbReference>
<dbReference type="Proteomes" id="UP001500902">
    <property type="component" value="Unassembled WGS sequence"/>
</dbReference>
<keyword evidence="5" id="KW-1185">Reference proteome</keyword>
<dbReference type="PROSITE" id="PS00678">
    <property type="entry name" value="WD_REPEATS_1"/>
    <property type="match status" value="1"/>
</dbReference>
<accession>A0ABP7C359</accession>
<evidence type="ECO:0000313" key="4">
    <source>
        <dbReference type="EMBL" id="GAA3675043.1"/>
    </source>
</evidence>
<keyword evidence="2" id="KW-0677">Repeat</keyword>
<dbReference type="InterPro" id="IPR001680">
    <property type="entry name" value="WD40_rpt"/>
</dbReference>
<evidence type="ECO:0008006" key="6">
    <source>
        <dbReference type="Google" id="ProtNLM"/>
    </source>
</evidence>
<feature type="repeat" description="WD" evidence="3">
    <location>
        <begin position="31"/>
        <end position="72"/>
    </location>
</feature>
<dbReference type="PROSITE" id="PS50082">
    <property type="entry name" value="WD_REPEATS_2"/>
    <property type="match status" value="1"/>
</dbReference>
<evidence type="ECO:0000256" key="3">
    <source>
        <dbReference type="PROSITE-ProRule" id="PRU00221"/>
    </source>
</evidence>
<dbReference type="RefSeq" id="WP_344881004.1">
    <property type="nucleotide sequence ID" value="NZ_BAAAZP010000084.1"/>
</dbReference>
<dbReference type="InterPro" id="IPR019775">
    <property type="entry name" value="WD40_repeat_CS"/>
</dbReference>
<reference evidence="5" key="1">
    <citation type="journal article" date="2019" name="Int. J. Syst. Evol. Microbiol.">
        <title>The Global Catalogue of Microorganisms (GCM) 10K type strain sequencing project: providing services to taxonomists for standard genome sequencing and annotation.</title>
        <authorList>
            <consortium name="The Broad Institute Genomics Platform"/>
            <consortium name="The Broad Institute Genome Sequencing Center for Infectious Disease"/>
            <person name="Wu L."/>
            <person name="Ma J."/>
        </authorList>
    </citation>
    <scope>NUCLEOTIDE SEQUENCE [LARGE SCALE GENOMIC DNA]</scope>
    <source>
        <strain evidence="5">JCM 16904</strain>
    </source>
</reference>